<evidence type="ECO:0000256" key="3">
    <source>
        <dbReference type="ARBA" id="ARBA00004792"/>
    </source>
</evidence>
<dbReference type="InterPro" id="IPR032821">
    <property type="entry name" value="PKS_assoc"/>
</dbReference>
<dbReference type="Gene3D" id="3.30.559.10">
    <property type="entry name" value="Chloramphenicol acetyltransferase-like domain"/>
    <property type="match status" value="1"/>
</dbReference>
<dbReference type="GO" id="GO:0005737">
    <property type="term" value="C:cytoplasm"/>
    <property type="evidence" value="ECO:0007669"/>
    <property type="project" value="UniProtKB-SubCell"/>
</dbReference>
<dbReference type="InterPro" id="IPR057326">
    <property type="entry name" value="KR_dom"/>
</dbReference>
<dbReference type="Gene3D" id="3.30.300.30">
    <property type="match status" value="1"/>
</dbReference>
<dbReference type="FunFam" id="3.40.47.10:FF:000019">
    <property type="entry name" value="Polyketide synthase type I"/>
    <property type="match status" value="2"/>
</dbReference>
<dbReference type="InterPro" id="IPR020806">
    <property type="entry name" value="PKS_PP-bd"/>
</dbReference>
<keyword evidence="5" id="KW-0963">Cytoplasm</keyword>
<dbReference type="Pfam" id="PF16197">
    <property type="entry name" value="KAsynt_C_assoc"/>
    <property type="match status" value="1"/>
</dbReference>
<evidence type="ECO:0000256" key="6">
    <source>
        <dbReference type="ARBA" id="ARBA00022553"/>
    </source>
</evidence>
<dbReference type="InterPro" id="IPR054514">
    <property type="entry name" value="RhiE-like_linker"/>
</dbReference>
<keyword evidence="9" id="KW-0175">Coiled coil</keyword>
<name>A0A401R7K8_STRNR</name>
<evidence type="ECO:0000256" key="4">
    <source>
        <dbReference type="ARBA" id="ARBA00022450"/>
    </source>
</evidence>
<dbReference type="GO" id="GO:0006633">
    <property type="term" value="P:fatty acid biosynthetic process"/>
    <property type="evidence" value="ECO:0007669"/>
    <property type="project" value="InterPro"/>
</dbReference>
<dbReference type="GO" id="GO:0005886">
    <property type="term" value="C:plasma membrane"/>
    <property type="evidence" value="ECO:0007669"/>
    <property type="project" value="TreeGrafter"/>
</dbReference>
<evidence type="ECO:0000256" key="5">
    <source>
        <dbReference type="ARBA" id="ARBA00022490"/>
    </source>
</evidence>
<dbReference type="InterPro" id="IPR036291">
    <property type="entry name" value="NAD(P)-bd_dom_sf"/>
</dbReference>
<dbReference type="GO" id="GO:0004315">
    <property type="term" value="F:3-oxoacyl-[acyl-carrier-protein] synthase activity"/>
    <property type="evidence" value="ECO:0007669"/>
    <property type="project" value="InterPro"/>
</dbReference>
<comment type="cofactor">
    <cofactor evidence="1">
        <name>pantetheine 4'-phosphate</name>
        <dbReference type="ChEBI" id="CHEBI:47942"/>
    </cofactor>
</comment>
<evidence type="ECO:0000313" key="16">
    <source>
        <dbReference type="Proteomes" id="UP000288351"/>
    </source>
</evidence>
<dbReference type="InterPro" id="IPR000873">
    <property type="entry name" value="AMP-dep_synth/lig_dom"/>
</dbReference>
<dbReference type="InterPro" id="IPR016039">
    <property type="entry name" value="Thiolase-like"/>
</dbReference>
<gene>
    <name evidence="15" type="ORF">SALB_06400</name>
</gene>
<evidence type="ECO:0000259" key="14">
    <source>
        <dbReference type="PROSITE" id="PS52004"/>
    </source>
</evidence>
<feature type="domain" description="Carrier" evidence="13">
    <location>
        <begin position="2706"/>
        <end position="2781"/>
    </location>
</feature>
<dbReference type="FunFam" id="2.30.38.10:FF:000001">
    <property type="entry name" value="Non-ribosomal peptide synthetase PvdI"/>
    <property type="match status" value="1"/>
</dbReference>
<dbReference type="InterPro" id="IPR013968">
    <property type="entry name" value="PKS_KR"/>
</dbReference>
<dbReference type="InterPro" id="IPR020841">
    <property type="entry name" value="PKS_Beta-ketoAc_synthase_dom"/>
</dbReference>
<feature type="domain" description="Ketosynthase family 3 (KS3)" evidence="14">
    <location>
        <begin position="2823"/>
        <end position="3270"/>
    </location>
</feature>
<dbReference type="GO" id="GO:0031177">
    <property type="term" value="F:phosphopantetheine binding"/>
    <property type="evidence" value="ECO:0007669"/>
    <property type="project" value="InterPro"/>
</dbReference>
<dbReference type="Gene3D" id="3.40.50.980">
    <property type="match status" value="2"/>
</dbReference>
<feature type="region of interest" description="Disordered" evidence="12">
    <location>
        <begin position="3427"/>
        <end position="3464"/>
    </location>
</feature>
<dbReference type="Gene3D" id="3.40.50.150">
    <property type="entry name" value="Vaccinia Virus protein VP39"/>
    <property type="match status" value="1"/>
</dbReference>
<dbReference type="SUPFAM" id="SSF51735">
    <property type="entry name" value="NAD(P)-binding Rossmann-fold domains"/>
    <property type="match status" value="2"/>
</dbReference>
<evidence type="ECO:0000256" key="7">
    <source>
        <dbReference type="ARBA" id="ARBA00022679"/>
    </source>
</evidence>
<dbReference type="Proteomes" id="UP000288351">
    <property type="component" value="Unassembled WGS sequence"/>
</dbReference>
<feature type="region of interest" description="Disordered" evidence="12">
    <location>
        <begin position="2869"/>
        <end position="2891"/>
    </location>
</feature>
<dbReference type="FunFam" id="3.40.50.12780:FF:000012">
    <property type="entry name" value="Non-ribosomal peptide synthetase"/>
    <property type="match status" value="1"/>
</dbReference>
<organism evidence="15 16">
    <name type="scientific">Streptomyces noursei</name>
    <name type="common">Streptomyces albulus</name>
    <dbReference type="NCBI Taxonomy" id="1971"/>
    <lineage>
        <taxon>Bacteria</taxon>
        <taxon>Bacillati</taxon>
        <taxon>Actinomycetota</taxon>
        <taxon>Actinomycetes</taxon>
        <taxon>Kitasatosporales</taxon>
        <taxon>Streptomycetaceae</taxon>
        <taxon>Streptomyces</taxon>
    </lineage>
</organism>
<comment type="subcellular location">
    <subcellularLocation>
        <location evidence="2">Cytoplasm</location>
    </subcellularLocation>
</comment>
<dbReference type="CDD" id="cd12116">
    <property type="entry name" value="A_NRPS_Ta1_like"/>
    <property type="match status" value="1"/>
</dbReference>
<dbReference type="EMBL" id="BHXC01000007">
    <property type="protein sequence ID" value="GCB93614.1"/>
    <property type="molecule type" value="Genomic_DNA"/>
</dbReference>
<dbReference type="InterPro" id="IPR010071">
    <property type="entry name" value="AA_adenyl_dom"/>
</dbReference>
<dbReference type="InterPro" id="IPR006162">
    <property type="entry name" value="Ppantetheine_attach_site"/>
</dbReference>
<dbReference type="SUPFAM" id="SSF52777">
    <property type="entry name" value="CoA-dependent acyltransferases"/>
    <property type="match status" value="2"/>
</dbReference>
<feature type="domain" description="Carrier" evidence="13">
    <location>
        <begin position="1598"/>
        <end position="1674"/>
    </location>
</feature>
<dbReference type="InterPro" id="IPR001242">
    <property type="entry name" value="Condensation_dom"/>
</dbReference>
<dbReference type="GO" id="GO:0033068">
    <property type="term" value="P:macrolide biosynthetic process"/>
    <property type="evidence" value="ECO:0007669"/>
    <property type="project" value="UniProtKB-ARBA"/>
</dbReference>
<dbReference type="NCBIfam" id="TIGR01733">
    <property type="entry name" value="AA-adenyl-dom"/>
    <property type="match status" value="1"/>
</dbReference>
<keyword evidence="4" id="KW-0596">Phosphopantetheine</keyword>
<dbReference type="SMART" id="SM00823">
    <property type="entry name" value="PKS_PP"/>
    <property type="match status" value="3"/>
</dbReference>
<dbReference type="FunFam" id="3.40.50.980:FF:000001">
    <property type="entry name" value="Non-ribosomal peptide synthetase"/>
    <property type="match status" value="1"/>
</dbReference>
<keyword evidence="6" id="KW-0597">Phosphoprotein</keyword>
<dbReference type="InterPro" id="IPR009081">
    <property type="entry name" value="PP-bd_ACP"/>
</dbReference>
<dbReference type="InterPro" id="IPR036736">
    <property type="entry name" value="ACP-like_sf"/>
</dbReference>
<dbReference type="CDD" id="cd19531">
    <property type="entry name" value="LCL_NRPS-like"/>
    <property type="match status" value="1"/>
</dbReference>
<dbReference type="PANTHER" id="PTHR43775:SF37">
    <property type="entry name" value="SI:DKEY-61P9.11"/>
    <property type="match status" value="1"/>
</dbReference>
<dbReference type="InterPro" id="IPR045851">
    <property type="entry name" value="AMP-bd_C_sf"/>
</dbReference>
<dbReference type="Pfam" id="PF00550">
    <property type="entry name" value="PP-binding"/>
    <property type="match status" value="3"/>
</dbReference>
<dbReference type="InterPro" id="IPR020845">
    <property type="entry name" value="AMP-binding_CS"/>
</dbReference>
<evidence type="ECO:0000259" key="13">
    <source>
        <dbReference type="PROSITE" id="PS50075"/>
    </source>
</evidence>
<keyword evidence="8" id="KW-0677">Repeat</keyword>
<dbReference type="CDD" id="cd00833">
    <property type="entry name" value="PKS"/>
    <property type="match status" value="2"/>
</dbReference>
<dbReference type="PANTHER" id="PTHR43775">
    <property type="entry name" value="FATTY ACID SYNTHASE"/>
    <property type="match status" value="1"/>
</dbReference>
<dbReference type="PROSITE" id="PS00012">
    <property type="entry name" value="PHOSPHOPANTETHEINE"/>
    <property type="match status" value="2"/>
</dbReference>
<evidence type="ECO:0000256" key="11">
    <source>
        <dbReference type="ARBA" id="ARBA00023315"/>
    </source>
</evidence>
<evidence type="ECO:0000256" key="10">
    <source>
        <dbReference type="ARBA" id="ARBA00023268"/>
    </source>
</evidence>
<dbReference type="InterPro" id="IPR014030">
    <property type="entry name" value="Ketoacyl_synth_N"/>
</dbReference>
<keyword evidence="11" id="KW-0012">Acyltransferase</keyword>
<comment type="caution">
    <text evidence="15">The sequence shown here is derived from an EMBL/GenBank/DDBJ whole genome shotgun (WGS) entry which is preliminary data.</text>
</comment>
<dbReference type="SMART" id="SM00822">
    <property type="entry name" value="PKS_KR"/>
    <property type="match status" value="1"/>
</dbReference>
<dbReference type="SUPFAM" id="SSF53335">
    <property type="entry name" value="S-adenosyl-L-methionine-dependent methyltransferases"/>
    <property type="match status" value="1"/>
</dbReference>
<dbReference type="InterPro" id="IPR013217">
    <property type="entry name" value="Methyltransf_12"/>
</dbReference>
<dbReference type="Pfam" id="PF00109">
    <property type="entry name" value="ketoacyl-synt"/>
    <property type="match status" value="2"/>
</dbReference>
<dbReference type="Pfam" id="PF00501">
    <property type="entry name" value="AMP-binding"/>
    <property type="match status" value="1"/>
</dbReference>
<proteinExistence type="predicted"/>
<dbReference type="Gene3D" id="3.30.70.3290">
    <property type="match status" value="1"/>
</dbReference>
<dbReference type="InterPro" id="IPR014031">
    <property type="entry name" value="Ketoacyl_synth_C"/>
</dbReference>
<dbReference type="InterPro" id="IPR029063">
    <property type="entry name" value="SAM-dependent_MTases_sf"/>
</dbReference>
<protein>
    <submittedName>
        <fullName evidence="15">Hybrid non-ribosomal peptide synthetase/type I polyketide synthase</fullName>
    </submittedName>
</protein>
<sequence length="3464" mass="366500">MDNKRALLVKLLRQVATARPGGDADEGIAVVGLAGRYPLADTPDALWANLRDGRHCITEVPPERWDAAEHYAPDGADALRAHTKWGGFLADVDKFDPLFFHISPTVAENMDPQERLFLQTAWETLEDAGYPPRTLGRDNPVGVFVGLMNSNYEWMGGEAAALGVPTDAHSDHWSLANRVSHVLDLTGPSMAIDTACSASLTAVHLACESLRRGECNAAIAGGVNLILHPKHLALYSRRNMVSHDDRCKSFGTGADGFVAGEGVGAVLLKPLRRAVADGDRIHGVIRGSAVNAGGKTVGYTVPSPTAQAEVIKAALRRAGVDPRDVSYVEAHGTGTPLGDPIEIAGLQEALAGNDPAAPGTVAVGSVKSNIGHLESAAGIAGLTKVLLQMRHGQLAPSLHSAEPNPEIDFAATPFTVQQELADWPRRTAPGADGRPVVLPRTAGVSSFGGGGANAHVVVEEYLPERERTGSTAGPQLLVVSARTPERLREQAGRLADFLADAPAPASPDPAAAPAAAEPAHLARCARLAAEVLGVQESELDADADLADFGFGPAEQAKLAQRLHEELGIEVPTAALAGATLHTLAASLDAPAPAADAPADATDAPADGRYLADVAHTLQVGREPMDARLAFVAHDLAQARALLRDFADGRTEQVAHAVLTGRDGLTAEARARLARALDDADLTTVADLWTRGAQVDWARLRTPGSALRTALPTYAFARKRYWIPEVRRRPAAAAAEPVAAPPREPASSGAAMAYYGPVWTADDRPSDPPAAPAATRVLILATEASHPLADALAARHPGAAVRTVRLDRAAAADWAADAAAADRVYHLAGVRSPGARAASLAEDQETGITTLFRLAGHLTRTSRARTLTVVTSDVHRLPTGSGGNPHAAALQGLTQVLPKEVPGLRAVCVDLDAAEAGDEPGRARLAAAVVAEPGDRAGDTVVLRRGVRYVRRLTELAPQRPQRPVFRDGGVYLVVGGTGGIGRALSEELARTHRARLVWLSRTAPDAAQRDVIERVRAAGGDVLHVAGDAAGEDGVRRAVEAARTHFGALHGVFHSAMVFNNSALAELTEDAFRAAVAVKMEGCAALAAALGDAPLDFLAFFSSMGAFAGSAGNGTYTTATAFEDAYALDLDQRLPYPVRVVNWGYWGEVGSGDRPGLRQMFAELGVEAFGPRDGLDAIPLVLAGRTAQVMPIRAHAGALAALGLATVPSADPGIDRVAAAHRRLDELSETALLGAFQRMGVFARSGEVQPVEGLAERLGVPAKFARQLRALLNMLVRAGHLVDEGDRVRALPAVDTAPVGADALRTAFDRLAVEHPDLAPVVTLTRMCLERYPEVLRGTLRATEIMFPDASMDLVKDFYKGNPLTDCFNDMVADAVRAHLAARPAGERIRVLELGAGTGATSERVLPVLAAHADRAEYWFTDISARFLEHGQEQLGRQHPYTVFRVLDLEKDVARQGFEPGTFDVVVATNVVHATRDLRTTLGKAKHLLKPGGRLVLNELTTLRSSNTVGGGVLEGWWLSQDAELRMTDAPLATPETWQRLLREAGFEAVTVRGGTASDGTDLGQSVVTGRSDGAVAGPAADTVPQPAARAAAGPAAGSQDAVLARLVAVARRALKIDEEISPDLPLQEYGFDSLTGMKIVSGIADEFGATVELNDFYEYPTLREAAAHFLASGVLTGPDPAPAPAPVPTAAPAAAPPVPAVPAGTAAPAAPARPAAYVLGAPEATPPTTRHPLSRGQYALWVVEQLADGAGAYNLPLASWLAPDVDVTALRTALQSLLDRHPQLRATVRTEDGEPFLSVDGWQELSFVQRYLTVTDDAVVLERLREEVRRPFDLARGPLLRATLHSLADGRRALLLVFHHLVFDGVSIGVFLRELEDAYRAAAQGRAPSATAPSATYADFTTRQHALLAGPEGERLRAYWTRRLHGELPVLQLPLDRPRPAVPSYRGASVEGRIDAALTDAAKRLARTQRVSLYVVLVAAYVALLHRHSAQRRILVGTPTTGRPADGFDDVLGYFMNMVVLDQEVAPDAAFTALLGQVSRTVSEALEHSAYPLIDVARALQEDGRGTAGPLFQAAFYFQNWLDRGRAQDGLVRGMVDGVHQEGEFDVTLEVIEERDGCRYTVKYNPDLFDEDTVQRLGAGFVRLLDALVAAPDRPVGTADLLAPEERRALHEEWNATRQDYPRDRLVCELVDEQAAARPDAVAVVCGAQRLTYRELADRVDRLAGHLRARGAAPGRTVGVLMERSADLLVALLAVLKAGGAYVPLDPSYPTARLAHMAADARLHLLVAHSSTEHLLAGAVPETVVLDRDHALIAASPGAGPVPGATAEDTAYVLYTSGSTGEPKGVEVGHRALVNFLVSMAREPGLGPDDRLLALTTVCFDIAGLELYGPLITGGRVEILPTEDARDGVRLRAALEAARPTVVQATPATWKMLLAAGWPGDPALKVLCGGEALDQDTADRLTAGCGQVWNLFGPTETTIWSAADRLLPGAPVTIGRPLANTQLYVLDEHRTPLPVGVPGELYIGGDGLARGYLGRPELTRERFVANPLADGPSPRLYRTGDLVRRLPDGRIGYLGRIDSQVKVRGFRVELTEIEATLRRLPGVREAVVVAREVTPGNVGLRAFYLGTDSTEGAAAVDKDALRAWLPEYMVPDVLVRLRSFPQTLNGKVDRTALAARELAALRAAHGAGDAEPAAPAAPQGRTGHQDRLHAELAAMVGELVNLPAEAVPSDAPLGELGMNSVTFTALSTALQRRFGIPANPTLFYQYPTLTTLVPHLHGAHPQRLAAAYGAPAPAALTGDRAAQLPAPAVAPAPADGPHPAGDADVAIIGMAGRFPSSVDLDAFWDHLVSGRDLIQEIPADRWDWRDYAEDAPADPDAPRAGRAGGGTSRSRWGGFLPDVDRFDAAFFGISPREAELMDPQQRLVLEAVWTAVEDAGYRPGDLAGRRVGVFLGVTNSDYPEVQRAAGRGIEGHTVTGSALSVIPNRVSYLLDLRGPSVAMDTACSSSLTAVEQAVTALHEGSCDLALAGGVNLILSPALYVALSRGEMLSEDGRCKAFDSRANGYVRGEGVGVVLLKPRVAAERDDDPVHAVIKAVEVGHGGRTNSLTSPNPNAQADLVLAAHRRAGTDPATVGYLEAHGTGTALGDPIEIAGLKDAFVALHRDAGTPVPDRPTCLVGSVKTNIGHLEGAAGIAGLIKTVLAMRHAEIPATLHYERRNPYVDFTGTPFEVVDRTRPWPAPQGPDGRALPRRAGVSSFGFGGATAHVVLEEAVRPRRDAAAPHGTLVFPLSARTAEALAETADRLARFLHAGAVALPDVAHTLQVGREAFEERLAIVTDDRAALLAALAAAARDTAHPAAVRGRVPAGRPAAATDGAPLGLAPVELARRWAVGADVDWRAHAPGGAPAARRIALPTYPFARTRHWVARARPRRSAPPPRPPHPRSTGTCWTATSPPSAAPPSTRP</sequence>
<dbReference type="Gene3D" id="3.40.50.720">
    <property type="entry name" value="NAD(P)-binding Rossmann-like Domain"/>
    <property type="match status" value="1"/>
</dbReference>
<evidence type="ECO:0000256" key="8">
    <source>
        <dbReference type="ARBA" id="ARBA00022737"/>
    </source>
</evidence>
<dbReference type="InterPro" id="IPR018201">
    <property type="entry name" value="Ketoacyl_synth_AS"/>
</dbReference>
<evidence type="ECO:0000256" key="1">
    <source>
        <dbReference type="ARBA" id="ARBA00001957"/>
    </source>
</evidence>
<evidence type="ECO:0000256" key="12">
    <source>
        <dbReference type="SAM" id="MobiDB-lite"/>
    </source>
</evidence>
<dbReference type="SMART" id="SM01294">
    <property type="entry name" value="PKS_PP_betabranch"/>
    <property type="match status" value="1"/>
</dbReference>
<dbReference type="SMART" id="SM00825">
    <property type="entry name" value="PKS_KS"/>
    <property type="match status" value="2"/>
</dbReference>
<dbReference type="PROSITE" id="PS00606">
    <property type="entry name" value="KS3_1"/>
    <property type="match status" value="2"/>
</dbReference>
<dbReference type="GO" id="GO:0009403">
    <property type="term" value="P:toxin biosynthetic process"/>
    <property type="evidence" value="ECO:0007669"/>
    <property type="project" value="UniProtKB-ARBA"/>
</dbReference>
<accession>A0A401R7K8</accession>
<dbReference type="SUPFAM" id="SSF56801">
    <property type="entry name" value="Acetyl-CoA synthetase-like"/>
    <property type="match status" value="1"/>
</dbReference>
<dbReference type="Pfam" id="PF00668">
    <property type="entry name" value="Condensation"/>
    <property type="match status" value="1"/>
</dbReference>
<reference evidence="15 16" key="1">
    <citation type="journal article" date="2019" name="Microbiol. Resour. Announc.">
        <title>Draft Genome Sequence of the Most Traditional epsilon-Poly-l-Lysine Producer, Streptomyces albulus NBRC14147.</title>
        <authorList>
            <person name="Yamanaka K."/>
            <person name="Hamano Y."/>
        </authorList>
    </citation>
    <scope>NUCLEOTIDE SEQUENCE [LARGE SCALE GENOMIC DNA]</scope>
    <source>
        <strain evidence="15 16">NBRC 14147</strain>
    </source>
</reference>
<dbReference type="GO" id="GO:0004312">
    <property type="term" value="F:fatty acid synthase activity"/>
    <property type="evidence" value="ECO:0007669"/>
    <property type="project" value="TreeGrafter"/>
</dbReference>
<dbReference type="PROSITE" id="PS50075">
    <property type="entry name" value="CARRIER"/>
    <property type="match status" value="2"/>
</dbReference>
<dbReference type="RefSeq" id="WP_124428184.1">
    <property type="nucleotide sequence ID" value="NZ_BHXC01000007.1"/>
</dbReference>
<dbReference type="Pfam" id="PF02801">
    <property type="entry name" value="Ketoacyl-synt_C"/>
    <property type="match status" value="2"/>
</dbReference>
<dbReference type="SUPFAM" id="SSF47336">
    <property type="entry name" value="ACP-like"/>
    <property type="match status" value="3"/>
</dbReference>
<dbReference type="PROSITE" id="PS52004">
    <property type="entry name" value="KS3_2"/>
    <property type="match status" value="2"/>
</dbReference>
<dbReference type="InterPro" id="IPR023213">
    <property type="entry name" value="CAT-like_dom_sf"/>
</dbReference>
<dbReference type="SUPFAM" id="SSF53901">
    <property type="entry name" value="Thiolase-like"/>
    <property type="match status" value="2"/>
</dbReference>
<dbReference type="Pfam" id="PF22336">
    <property type="entry name" value="RhiE-like_linker"/>
    <property type="match status" value="2"/>
</dbReference>
<dbReference type="CDD" id="cd08953">
    <property type="entry name" value="KR_2_SDR_x"/>
    <property type="match status" value="1"/>
</dbReference>
<dbReference type="Gene3D" id="1.10.1240.100">
    <property type="match status" value="2"/>
</dbReference>
<evidence type="ECO:0000256" key="2">
    <source>
        <dbReference type="ARBA" id="ARBA00004496"/>
    </source>
</evidence>
<keyword evidence="10" id="KW-0511">Multifunctional enzyme</keyword>
<keyword evidence="7" id="KW-0808">Transferase</keyword>
<dbReference type="Gene3D" id="3.40.47.10">
    <property type="match status" value="2"/>
</dbReference>
<dbReference type="Pfam" id="PF08659">
    <property type="entry name" value="KR"/>
    <property type="match status" value="1"/>
</dbReference>
<dbReference type="Pfam" id="PF08242">
    <property type="entry name" value="Methyltransf_12"/>
    <property type="match status" value="1"/>
</dbReference>
<dbReference type="Gene3D" id="2.30.38.10">
    <property type="entry name" value="Luciferase, Domain 3"/>
    <property type="match status" value="1"/>
</dbReference>
<feature type="domain" description="Ketosynthase family 3 (KS3)" evidence="14">
    <location>
        <begin position="25"/>
        <end position="460"/>
    </location>
</feature>
<dbReference type="CDD" id="cd02440">
    <property type="entry name" value="AdoMet_MTases"/>
    <property type="match status" value="1"/>
</dbReference>
<dbReference type="Gene3D" id="1.10.1200.10">
    <property type="entry name" value="ACP-like"/>
    <property type="match status" value="2"/>
</dbReference>
<evidence type="ECO:0000256" key="9">
    <source>
        <dbReference type="ARBA" id="ARBA00023054"/>
    </source>
</evidence>
<dbReference type="PROSITE" id="PS00455">
    <property type="entry name" value="AMP_BINDING"/>
    <property type="match status" value="1"/>
</dbReference>
<dbReference type="InterPro" id="IPR050091">
    <property type="entry name" value="PKS_NRPS_Biosynth_Enz"/>
</dbReference>
<dbReference type="GO" id="GO:0071770">
    <property type="term" value="P:DIM/DIP cell wall layer assembly"/>
    <property type="evidence" value="ECO:0007669"/>
    <property type="project" value="TreeGrafter"/>
</dbReference>
<comment type="pathway">
    <text evidence="3">Antibiotic biosynthesis.</text>
</comment>
<evidence type="ECO:0000313" key="15">
    <source>
        <dbReference type="EMBL" id="GCB93614.1"/>
    </source>
</evidence>
<dbReference type="Gene3D" id="3.30.559.30">
    <property type="entry name" value="Nonribosomal peptide synthetase, condensation domain"/>
    <property type="match status" value="1"/>
</dbReference>